<feature type="transmembrane region" description="Helical" evidence="1">
    <location>
        <begin position="302"/>
        <end position="320"/>
    </location>
</feature>
<keyword evidence="1" id="KW-0472">Membrane</keyword>
<gene>
    <name evidence="2" type="ORF">Fcan01_19025</name>
</gene>
<dbReference type="Proteomes" id="UP000198287">
    <property type="component" value="Unassembled WGS sequence"/>
</dbReference>
<evidence type="ECO:0000256" key="1">
    <source>
        <dbReference type="SAM" id="Phobius"/>
    </source>
</evidence>
<evidence type="ECO:0000313" key="2">
    <source>
        <dbReference type="EMBL" id="OXA45929.1"/>
    </source>
</evidence>
<comment type="caution">
    <text evidence="2">The sequence shown here is derived from an EMBL/GenBank/DDBJ whole genome shotgun (WGS) entry which is preliminary data.</text>
</comment>
<keyword evidence="1" id="KW-1133">Transmembrane helix</keyword>
<accession>A0A226DL63</accession>
<keyword evidence="3" id="KW-1185">Reference proteome</keyword>
<protein>
    <submittedName>
        <fullName evidence="2">Uncharacterized protein</fullName>
    </submittedName>
</protein>
<dbReference type="AlphaFoldDB" id="A0A226DL63"/>
<proteinExistence type="predicted"/>
<name>A0A226DL63_FOLCA</name>
<feature type="transmembrane region" description="Helical" evidence="1">
    <location>
        <begin position="327"/>
        <end position="345"/>
    </location>
</feature>
<sequence length="533" mass="61812">MRVDQGSKNEGLEDVLIGAGSHHISNLAIALLSPSLLARRENEINFDSEIRNGGFVPTLAHLIFRPDFIFILVLGDDNIQKVSCKGCLNYSFSLFLILVETTESNSFDDFSLQIEDLPIRHVYSRQLQKFEPIQDQRFVFHNLYGNPQFSTDTNHHQLPTRIQMPAASFPIKCNVLMDGIRARYKDISIRLRTRFMEEVVFLSRTLNSTAIQGSGYGHITLHHLITDMRRFDLETRTIWADEVQMFVIYCRPYVRMQTSLRVWLTPFQTNVWIGILLVFVVITTTNRDPGKIMVSSITKKFTNYITTWLSSSYFLLSLLLREPVRNFSRAYVPFVALVLLVTWGYEGCITTNIIAPAEPFRYENVGQFINSSQTVVLYSGYLNMPELVNEYNPVFLTELKTFGIAEEKKVRSFRIIRGAGHLFDDLIMRWDNISHMGYLDCRTRSFVPVYMERVQIVMDLGKVEGKDDTYKCQQFPFGDAKMSFTSFKFVLARRAMDLHTFLLEMPPIFFFKGTIQRKHKCHVIPIFWLDFLT</sequence>
<organism evidence="2 3">
    <name type="scientific">Folsomia candida</name>
    <name type="common">Springtail</name>
    <dbReference type="NCBI Taxonomy" id="158441"/>
    <lineage>
        <taxon>Eukaryota</taxon>
        <taxon>Metazoa</taxon>
        <taxon>Ecdysozoa</taxon>
        <taxon>Arthropoda</taxon>
        <taxon>Hexapoda</taxon>
        <taxon>Collembola</taxon>
        <taxon>Entomobryomorpha</taxon>
        <taxon>Isotomoidea</taxon>
        <taxon>Isotomidae</taxon>
        <taxon>Proisotominae</taxon>
        <taxon>Folsomia</taxon>
    </lineage>
</organism>
<dbReference type="EMBL" id="LNIX01000016">
    <property type="protein sequence ID" value="OXA45929.1"/>
    <property type="molecule type" value="Genomic_DNA"/>
</dbReference>
<keyword evidence="1" id="KW-0812">Transmembrane</keyword>
<reference evidence="2 3" key="1">
    <citation type="submission" date="2015-12" db="EMBL/GenBank/DDBJ databases">
        <title>The genome of Folsomia candida.</title>
        <authorList>
            <person name="Faddeeva A."/>
            <person name="Derks M.F."/>
            <person name="Anvar Y."/>
            <person name="Smit S."/>
            <person name="Van Straalen N."/>
            <person name="Roelofs D."/>
        </authorList>
    </citation>
    <scope>NUCLEOTIDE SEQUENCE [LARGE SCALE GENOMIC DNA]</scope>
    <source>
        <strain evidence="2 3">VU population</strain>
        <tissue evidence="2">Whole body</tissue>
    </source>
</reference>
<evidence type="ECO:0000313" key="3">
    <source>
        <dbReference type="Proteomes" id="UP000198287"/>
    </source>
</evidence>
<feature type="transmembrane region" description="Helical" evidence="1">
    <location>
        <begin position="262"/>
        <end position="282"/>
    </location>
</feature>